<dbReference type="InterPro" id="IPR002126">
    <property type="entry name" value="Cadherin-like_dom"/>
</dbReference>
<dbReference type="Proteomes" id="UP001529510">
    <property type="component" value="Unassembled WGS sequence"/>
</dbReference>
<dbReference type="EMBL" id="JAMKFB020000014">
    <property type="protein sequence ID" value="KAL0176187.1"/>
    <property type="molecule type" value="Genomic_DNA"/>
</dbReference>
<sequence>DDPNTPNSKIEYRIDDSPFSSNFTIDKNTGVLTNNGLLDREAIDPALDGRIELTVIASDMGTPPKSSSANVTINIG</sequence>
<organism evidence="10 11">
    <name type="scientific">Cirrhinus mrigala</name>
    <name type="common">Mrigala</name>
    <dbReference type="NCBI Taxonomy" id="683832"/>
    <lineage>
        <taxon>Eukaryota</taxon>
        <taxon>Metazoa</taxon>
        <taxon>Chordata</taxon>
        <taxon>Craniata</taxon>
        <taxon>Vertebrata</taxon>
        <taxon>Euteleostomi</taxon>
        <taxon>Actinopterygii</taxon>
        <taxon>Neopterygii</taxon>
        <taxon>Teleostei</taxon>
        <taxon>Ostariophysi</taxon>
        <taxon>Cypriniformes</taxon>
        <taxon>Cyprinidae</taxon>
        <taxon>Labeoninae</taxon>
        <taxon>Labeonini</taxon>
        <taxon>Cirrhinus</taxon>
    </lineage>
</organism>
<evidence type="ECO:0000313" key="11">
    <source>
        <dbReference type="Proteomes" id="UP001529510"/>
    </source>
</evidence>
<dbReference type="InterPro" id="IPR015919">
    <property type="entry name" value="Cadherin-like_sf"/>
</dbReference>
<accession>A0ABD0PQU8</accession>
<proteinExistence type="predicted"/>
<dbReference type="PROSITE" id="PS50268">
    <property type="entry name" value="CADHERIN_2"/>
    <property type="match status" value="1"/>
</dbReference>
<dbReference type="InterPro" id="IPR050971">
    <property type="entry name" value="Cadherin-domain_protein"/>
</dbReference>
<dbReference type="AlphaFoldDB" id="A0ABD0PQU8"/>
<dbReference type="GO" id="GO:0016020">
    <property type="term" value="C:membrane"/>
    <property type="evidence" value="ECO:0007669"/>
    <property type="project" value="UniProtKB-SubCell"/>
</dbReference>
<dbReference type="SUPFAM" id="SSF49313">
    <property type="entry name" value="Cadherin-like"/>
    <property type="match status" value="1"/>
</dbReference>
<keyword evidence="4 8" id="KW-0106">Calcium</keyword>
<dbReference type="GO" id="GO:0007155">
    <property type="term" value="P:cell adhesion"/>
    <property type="evidence" value="ECO:0007669"/>
    <property type="project" value="UniProtKB-KW"/>
</dbReference>
<evidence type="ECO:0000256" key="6">
    <source>
        <dbReference type="ARBA" id="ARBA00022989"/>
    </source>
</evidence>
<keyword evidence="7" id="KW-0472">Membrane</keyword>
<evidence type="ECO:0000256" key="3">
    <source>
        <dbReference type="ARBA" id="ARBA00022737"/>
    </source>
</evidence>
<evidence type="ECO:0000256" key="5">
    <source>
        <dbReference type="ARBA" id="ARBA00022889"/>
    </source>
</evidence>
<keyword evidence="5" id="KW-0130">Cell adhesion</keyword>
<evidence type="ECO:0000256" key="4">
    <source>
        <dbReference type="ARBA" id="ARBA00022837"/>
    </source>
</evidence>
<evidence type="ECO:0000256" key="1">
    <source>
        <dbReference type="ARBA" id="ARBA00004370"/>
    </source>
</evidence>
<dbReference type="Gene3D" id="2.60.40.60">
    <property type="entry name" value="Cadherins"/>
    <property type="match status" value="1"/>
</dbReference>
<protein>
    <recommendedName>
        <fullName evidence="9">Cadherin domain-containing protein</fullName>
    </recommendedName>
</protein>
<reference evidence="10 11" key="1">
    <citation type="submission" date="2024-05" db="EMBL/GenBank/DDBJ databases">
        <title>Genome sequencing and assembly of Indian major carp, Cirrhinus mrigala (Hamilton, 1822).</title>
        <authorList>
            <person name="Mohindra V."/>
            <person name="Chowdhury L.M."/>
            <person name="Lal K."/>
            <person name="Jena J.K."/>
        </authorList>
    </citation>
    <scope>NUCLEOTIDE SEQUENCE [LARGE SCALE GENOMIC DNA]</scope>
    <source>
        <strain evidence="10">CM1030</strain>
        <tissue evidence="10">Blood</tissue>
    </source>
</reference>
<keyword evidence="3" id="KW-0677">Repeat</keyword>
<feature type="non-terminal residue" evidence="10">
    <location>
        <position position="1"/>
    </location>
</feature>
<dbReference type="CDD" id="cd11304">
    <property type="entry name" value="Cadherin_repeat"/>
    <property type="match status" value="1"/>
</dbReference>
<evidence type="ECO:0000256" key="8">
    <source>
        <dbReference type="PROSITE-ProRule" id="PRU00043"/>
    </source>
</evidence>
<evidence type="ECO:0000313" key="10">
    <source>
        <dbReference type="EMBL" id="KAL0176187.1"/>
    </source>
</evidence>
<dbReference type="PANTHER" id="PTHR24025:SF23">
    <property type="entry name" value="NEURAL-CADHERIN"/>
    <property type="match status" value="1"/>
</dbReference>
<feature type="domain" description="Cadherin" evidence="9">
    <location>
        <begin position="1"/>
        <end position="75"/>
    </location>
</feature>
<dbReference type="Pfam" id="PF00028">
    <property type="entry name" value="Cadherin"/>
    <property type="match status" value="1"/>
</dbReference>
<name>A0ABD0PQU8_CIRMR</name>
<dbReference type="PANTHER" id="PTHR24025">
    <property type="entry name" value="DESMOGLEIN FAMILY MEMBER"/>
    <property type="match status" value="1"/>
</dbReference>
<keyword evidence="2" id="KW-0812">Transmembrane</keyword>
<comment type="caution">
    <text evidence="10">The sequence shown here is derived from an EMBL/GenBank/DDBJ whole genome shotgun (WGS) entry which is preliminary data.</text>
</comment>
<dbReference type="SMART" id="SM00112">
    <property type="entry name" value="CA"/>
    <property type="match status" value="1"/>
</dbReference>
<evidence type="ECO:0000256" key="2">
    <source>
        <dbReference type="ARBA" id="ARBA00022692"/>
    </source>
</evidence>
<gene>
    <name evidence="10" type="ORF">M9458_028517</name>
</gene>
<dbReference type="GO" id="GO:0005509">
    <property type="term" value="F:calcium ion binding"/>
    <property type="evidence" value="ECO:0007669"/>
    <property type="project" value="UniProtKB-UniRule"/>
</dbReference>
<comment type="subcellular location">
    <subcellularLocation>
        <location evidence="1">Membrane</location>
    </subcellularLocation>
</comment>
<evidence type="ECO:0000259" key="9">
    <source>
        <dbReference type="PROSITE" id="PS50268"/>
    </source>
</evidence>
<feature type="non-terminal residue" evidence="10">
    <location>
        <position position="76"/>
    </location>
</feature>
<keyword evidence="11" id="KW-1185">Reference proteome</keyword>
<keyword evidence="6" id="KW-1133">Transmembrane helix</keyword>
<evidence type="ECO:0000256" key="7">
    <source>
        <dbReference type="ARBA" id="ARBA00023136"/>
    </source>
</evidence>